<keyword evidence="2" id="KW-1185">Reference proteome</keyword>
<proteinExistence type="predicted"/>
<evidence type="ECO:0000313" key="1">
    <source>
        <dbReference type="EMBL" id="TMS04580.1"/>
    </source>
</evidence>
<reference evidence="1" key="1">
    <citation type="submission" date="2018-11" db="EMBL/GenBank/DDBJ databases">
        <title>The sequence and de novo assembly of Larimichthys crocea genome using PacBio and Hi-C technologies.</title>
        <authorList>
            <person name="Xu P."/>
            <person name="Chen B."/>
            <person name="Zhou Z."/>
            <person name="Ke Q."/>
            <person name="Wu Y."/>
            <person name="Bai H."/>
            <person name="Pu F."/>
        </authorList>
    </citation>
    <scope>NUCLEOTIDE SEQUENCE</scope>
    <source>
        <tissue evidence="1">Muscle</tissue>
    </source>
</reference>
<protein>
    <submittedName>
        <fullName evidence="1">Uncharacterized protein</fullName>
    </submittedName>
</protein>
<name>A0ACD3QBQ8_LARCR</name>
<accession>A0ACD3QBQ8</accession>
<feature type="non-terminal residue" evidence="1">
    <location>
        <position position="106"/>
    </location>
</feature>
<dbReference type="Proteomes" id="UP000793456">
    <property type="component" value="Chromosome XXI"/>
</dbReference>
<evidence type="ECO:0000313" key="2">
    <source>
        <dbReference type="Proteomes" id="UP000793456"/>
    </source>
</evidence>
<gene>
    <name evidence="1" type="ORF">E3U43_009737</name>
</gene>
<organism evidence="1 2">
    <name type="scientific">Larimichthys crocea</name>
    <name type="common">Large yellow croaker</name>
    <name type="synonym">Pseudosciaena crocea</name>
    <dbReference type="NCBI Taxonomy" id="215358"/>
    <lineage>
        <taxon>Eukaryota</taxon>
        <taxon>Metazoa</taxon>
        <taxon>Chordata</taxon>
        <taxon>Craniata</taxon>
        <taxon>Vertebrata</taxon>
        <taxon>Euteleostomi</taxon>
        <taxon>Actinopterygii</taxon>
        <taxon>Neopterygii</taxon>
        <taxon>Teleostei</taxon>
        <taxon>Neoteleostei</taxon>
        <taxon>Acanthomorphata</taxon>
        <taxon>Eupercaria</taxon>
        <taxon>Sciaenidae</taxon>
        <taxon>Larimichthys</taxon>
    </lineage>
</organism>
<dbReference type="EMBL" id="CM011694">
    <property type="protein sequence ID" value="TMS04580.1"/>
    <property type="molecule type" value="Genomic_DNA"/>
</dbReference>
<comment type="caution">
    <text evidence="1">The sequence shown here is derived from an EMBL/GenBank/DDBJ whole genome shotgun (WGS) entry which is preliminary data.</text>
</comment>
<sequence>MLSRDGKGGREAEGALKGAVSRVQSTDCHHSSLGLDVTLVHCYFTGQFVQDQDGNPTAAPVRRMCPVLPPSSPRNNPATAQTLFVFLRLLNLPRQENDQYHHVTGC</sequence>